<dbReference type="Gene3D" id="1.10.287.410">
    <property type="match status" value="1"/>
</dbReference>
<evidence type="ECO:0000313" key="6">
    <source>
        <dbReference type="EMBL" id="CAG8983539.1"/>
    </source>
</evidence>
<dbReference type="PANTHER" id="PTHR11802:SF453">
    <property type="entry name" value="S1, PUTATIVE-RELATED"/>
    <property type="match status" value="1"/>
</dbReference>
<dbReference type="AlphaFoldDB" id="A0A9N9LYR1"/>
<sequence>MWFWFFEARNKPKKAPLTLWINGGPGSSSMFGLFRENGPCLFVGDSPVPTRNPYSWNEYSNMLYVDQPISVGFSYGTNDVSSSVKQPQQYGHCFKLSSPTSLVTREETLAYLLRVMVGTMVLSSILRLLQLTKRSYQEEEGKRRKDKTHRPRHKQWLYDGISAFINSPSFFVNNSYRPLMSESLAQSEIQAMKTRCAPEVKKCDTLVGKEAICNNAQAVCEGIDGNEFYPIYSKSNFALYDIRIPAPGAFRSETAYIDYLNDPAIKRKIGAKSNFVQDSDETYGLFYANGDAARSFIPTLSSLVSSGLPVLIWNGDADALCDWFTNYAVTTQISYPDAAKYKKTKVAPYKTNGVVKGEFKSVGKLSWLRVFEAGHPIPYDQPELALQAFSQFMEKGKLWST</sequence>
<dbReference type="EMBL" id="CAJVRM010000727">
    <property type="protein sequence ID" value="CAG8983539.1"/>
    <property type="molecule type" value="Genomic_DNA"/>
</dbReference>
<keyword evidence="7" id="KW-1185">Reference proteome</keyword>
<dbReference type="InterPro" id="IPR001563">
    <property type="entry name" value="Peptidase_S10"/>
</dbReference>
<organism evidence="6 7">
    <name type="scientific">Hymenoscyphus albidus</name>
    <dbReference type="NCBI Taxonomy" id="595503"/>
    <lineage>
        <taxon>Eukaryota</taxon>
        <taxon>Fungi</taxon>
        <taxon>Dikarya</taxon>
        <taxon>Ascomycota</taxon>
        <taxon>Pezizomycotina</taxon>
        <taxon>Leotiomycetes</taxon>
        <taxon>Helotiales</taxon>
        <taxon>Helotiaceae</taxon>
        <taxon>Hymenoscyphus</taxon>
    </lineage>
</organism>
<dbReference type="GO" id="GO:0006508">
    <property type="term" value="P:proteolysis"/>
    <property type="evidence" value="ECO:0007669"/>
    <property type="project" value="UniProtKB-KW"/>
</dbReference>
<evidence type="ECO:0000256" key="3">
    <source>
        <dbReference type="ARBA" id="ARBA00022670"/>
    </source>
</evidence>
<comment type="similarity">
    <text evidence="1">Belongs to the peptidase S10 family.</text>
</comment>
<reference evidence="6" key="1">
    <citation type="submission" date="2021-07" db="EMBL/GenBank/DDBJ databases">
        <authorList>
            <person name="Durling M."/>
        </authorList>
    </citation>
    <scope>NUCLEOTIDE SEQUENCE</scope>
</reference>
<protein>
    <submittedName>
        <fullName evidence="6">Uncharacterized protein</fullName>
    </submittedName>
</protein>
<name>A0A9N9LYR1_9HELO</name>
<evidence type="ECO:0000256" key="2">
    <source>
        <dbReference type="ARBA" id="ARBA00022645"/>
    </source>
</evidence>
<dbReference type="SUPFAM" id="SSF53474">
    <property type="entry name" value="alpha/beta-Hydrolases"/>
    <property type="match status" value="1"/>
</dbReference>
<keyword evidence="2" id="KW-0121">Carboxypeptidase</keyword>
<dbReference type="Proteomes" id="UP000701801">
    <property type="component" value="Unassembled WGS sequence"/>
</dbReference>
<evidence type="ECO:0000256" key="4">
    <source>
        <dbReference type="ARBA" id="ARBA00022801"/>
    </source>
</evidence>
<dbReference type="OrthoDB" id="443318at2759"/>
<dbReference type="PANTHER" id="PTHR11802">
    <property type="entry name" value="SERINE PROTEASE FAMILY S10 SERINE CARBOXYPEPTIDASE"/>
    <property type="match status" value="1"/>
</dbReference>
<dbReference type="GO" id="GO:0004185">
    <property type="term" value="F:serine-type carboxypeptidase activity"/>
    <property type="evidence" value="ECO:0007669"/>
    <property type="project" value="InterPro"/>
</dbReference>
<evidence type="ECO:0000256" key="1">
    <source>
        <dbReference type="ARBA" id="ARBA00009431"/>
    </source>
</evidence>
<evidence type="ECO:0000313" key="7">
    <source>
        <dbReference type="Proteomes" id="UP000701801"/>
    </source>
</evidence>
<dbReference type="Pfam" id="PF00450">
    <property type="entry name" value="Peptidase_S10"/>
    <property type="match status" value="2"/>
</dbReference>
<proteinExistence type="inferred from homology"/>
<dbReference type="PRINTS" id="PR00724">
    <property type="entry name" value="CRBOXYPTASEC"/>
</dbReference>
<comment type="caution">
    <text evidence="6">The sequence shown here is derived from an EMBL/GenBank/DDBJ whole genome shotgun (WGS) entry which is preliminary data.</text>
</comment>
<evidence type="ECO:0000256" key="5">
    <source>
        <dbReference type="ARBA" id="ARBA00023180"/>
    </source>
</evidence>
<dbReference type="GO" id="GO:0000324">
    <property type="term" value="C:fungal-type vacuole"/>
    <property type="evidence" value="ECO:0007669"/>
    <property type="project" value="TreeGrafter"/>
</dbReference>
<keyword evidence="5" id="KW-0325">Glycoprotein</keyword>
<accession>A0A9N9LYR1</accession>
<dbReference type="Gene3D" id="3.40.50.1820">
    <property type="entry name" value="alpha/beta hydrolase"/>
    <property type="match status" value="2"/>
</dbReference>
<gene>
    <name evidence="6" type="ORF">HYALB_00004340</name>
</gene>
<dbReference type="InterPro" id="IPR029058">
    <property type="entry name" value="AB_hydrolase_fold"/>
</dbReference>
<keyword evidence="3" id="KW-0645">Protease</keyword>
<keyword evidence="4" id="KW-0378">Hydrolase</keyword>